<feature type="region of interest" description="Disordered" evidence="1">
    <location>
        <begin position="1"/>
        <end position="21"/>
    </location>
</feature>
<reference evidence="2" key="2">
    <citation type="submission" date="2021-01" db="EMBL/GenBank/DDBJ databases">
        <authorList>
            <person name="Schikora-Tamarit M.A."/>
        </authorList>
    </citation>
    <scope>NUCLEOTIDE SEQUENCE</scope>
    <source>
        <strain evidence="2">CBS6075</strain>
    </source>
</reference>
<dbReference type="GeneID" id="70237975"/>
<keyword evidence="3" id="KW-1185">Reference proteome</keyword>
<evidence type="ECO:0000313" key="2">
    <source>
        <dbReference type="EMBL" id="KAH3661833.1"/>
    </source>
</evidence>
<protein>
    <submittedName>
        <fullName evidence="2">Uncharacterized protein</fullName>
    </submittedName>
</protein>
<evidence type="ECO:0000256" key="1">
    <source>
        <dbReference type="SAM" id="MobiDB-lite"/>
    </source>
</evidence>
<sequence>MSRSSEKLPSELTSEESSSESPRLLAISSPFSIFLPLSPFMSPNPCCPNLNTCCGAFLSSFEMKKQTRCPLAVQIAPQPFGTGVLSNVGLLTSGTATASSSESTPLSLSEIEETSTLMSEPFASSAQYLEAISSRLVSISLRSSSVNSCVSSMEKWGIPSGDGNADSLKPDLGELVTHVTDLLGKVSRQRAVSDLDVELLDGRLANTNSCNPVQMVELVVVQRETAPARDHICVSSANDEIVFWSDWRLLAFHLTWEAAALQSDHELMGFLGERRSHESTKESTEQVASSSGWCGWKLMSVIALVWEWRTCSIASWDGLARFQTMAFWFDVETTHDGLLL</sequence>
<accession>A0A9P8T0J5</accession>
<reference evidence="2" key="1">
    <citation type="journal article" date="2021" name="Open Biol.">
        <title>Shared evolutionary footprints suggest mitochondrial oxidative damage underlies multiple complex I losses in fungi.</title>
        <authorList>
            <person name="Schikora-Tamarit M.A."/>
            <person name="Marcet-Houben M."/>
            <person name="Nosek J."/>
            <person name="Gabaldon T."/>
        </authorList>
    </citation>
    <scope>NUCLEOTIDE SEQUENCE</scope>
    <source>
        <strain evidence="2">CBS6075</strain>
    </source>
</reference>
<dbReference type="EMBL" id="JAEUBE010000414">
    <property type="protein sequence ID" value="KAH3661833.1"/>
    <property type="molecule type" value="Genomic_DNA"/>
</dbReference>
<dbReference type="AlphaFoldDB" id="A0A9P8T0J5"/>
<proteinExistence type="predicted"/>
<organism evidence="2 3">
    <name type="scientific">Ogataea philodendri</name>
    <dbReference type="NCBI Taxonomy" id="1378263"/>
    <lineage>
        <taxon>Eukaryota</taxon>
        <taxon>Fungi</taxon>
        <taxon>Dikarya</taxon>
        <taxon>Ascomycota</taxon>
        <taxon>Saccharomycotina</taxon>
        <taxon>Pichiomycetes</taxon>
        <taxon>Pichiales</taxon>
        <taxon>Pichiaceae</taxon>
        <taxon>Ogataea</taxon>
    </lineage>
</organism>
<comment type="caution">
    <text evidence="2">The sequence shown here is derived from an EMBL/GenBank/DDBJ whole genome shotgun (WGS) entry which is preliminary data.</text>
</comment>
<name>A0A9P8T0J5_9ASCO</name>
<gene>
    <name evidence="2" type="ORF">OGAPHI_006011</name>
</gene>
<dbReference type="Proteomes" id="UP000769157">
    <property type="component" value="Unassembled WGS sequence"/>
</dbReference>
<evidence type="ECO:0000313" key="3">
    <source>
        <dbReference type="Proteomes" id="UP000769157"/>
    </source>
</evidence>
<dbReference type="RefSeq" id="XP_046058937.1">
    <property type="nucleotide sequence ID" value="XM_046207256.1"/>
</dbReference>